<dbReference type="Pfam" id="PF01066">
    <property type="entry name" value="CDP-OH_P_transf"/>
    <property type="match status" value="1"/>
</dbReference>
<keyword evidence="15 16" id="KW-1208">Phospholipid metabolism</keyword>
<comment type="cofactor">
    <cofactor evidence="2">
        <name>Mg(2+)</name>
        <dbReference type="ChEBI" id="CHEBI:18420"/>
    </cofactor>
</comment>
<organism evidence="19 20">
    <name type="scientific">Seminavis robusta</name>
    <dbReference type="NCBI Taxonomy" id="568900"/>
    <lineage>
        <taxon>Eukaryota</taxon>
        <taxon>Sar</taxon>
        <taxon>Stramenopiles</taxon>
        <taxon>Ochrophyta</taxon>
        <taxon>Bacillariophyta</taxon>
        <taxon>Bacillariophyceae</taxon>
        <taxon>Bacillariophycidae</taxon>
        <taxon>Naviculales</taxon>
        <taxon>Naviculaceae</taxon>
        <taxon>Seminavis</taxon>
    </lineage>
</organism>
<dbReference type="OrthoDB" id="10251079at2759"/>
<keyword evidence="12 16" id="KW-0443">Lipid metabolism</keyword>
<comment type="similarity">
    <text evidence="4 16 17">Belongs to the CDP-alcohol phosphatidyltransferase class-I family.</text>
</comment>
<dbReference type="PROSITE" id="PS00379">
    <property type="entry name" value="CDP_ALCOHOL_P_TRANSF"/>
    <property type="match status" value="1"/>
</dbReference>
<evidence type="ECO:0000256" key="11">
    <source>
        <dbReference type="ARBA" id="ARBA00022989"/>
    </source>
</evidence>
<keyword evidence="9" id="KW-0479">Metal-binding</keyword>
<evidence type="ECO:0000313" key="19">
    <source>
        <dbReference type="EMBL" id="CAB9504530.1"/>
    </source>
</evidence>
<evidence type="ECO:0000256" key="3">
    <source>
        <dbReference type="ARBA" id="ARBA00004141"/>
    </source>
</evidence>
<dbReference type="Proteomes" id="UP001153069">
    <property type="component" value="Unassembled WGS sequence"/>
</dbReference>
<comment type="catalytic activity">
    <reaction evidence="16">
        <text>a CDP-1,2-diacyl-sn-glycerol + myo-inositol = a 1,2-diacyl-sn-glycero-3-phospho-(1D-myo-inositol) + CMP + H(+)</text>
        <dbReference type="Rhea" id="RHEA:11580"/>
        <dbReference type="ChEBI" id="CHEBI:15378"/>
        <dbReference type="ChEBI" id="CHEBI:17268"/>
        <dbReference type="ChEBI" id="CHEBI:57880"/>
        <dbReference type="ChEBI" id="CHEBI:58332"/>
        <dbReference type="ChEBI" id="CHEBI:60377"/>
        <dbReference type="EC" id="2.7.8.11"/>
    </reaction>
</comment>
<evidence type="ECO:0000256" key="18">
    <source>
        <dbReference type="SAM" id="Phobius"/>
    </source>
</evidence>
<evidence type="ECO:0000256" key="4">
    <source>
        <dbReference type="ARBA" id="ARBA00010441"/>
    </source>
</evidence>
<dbReference type="GO" id="GO:0003881">
    <property type="term" value="F:CDP-diacylglycerol-inositol 3-phosphatidyltransferase activity"/>
    <property type="evidence" value="ECO:0007669"/>
    <property type="project" value="UniProtKB-UniRule"/>
</dbReference>
<dbReference type="PIRSF" id="PIRSF000848">
    <property type="entry name" value="CDP_diag_ino_3_P"/>
    <property type="match status" value="1"/>
</dbReference>
<dbReference type="GO" id="GO:0006661">
    <property type="term" value="P:phosphatidylinositol biosynthetic process"/>
    <property type="evidence" value="ECO:0007669"/>
    <property type="project" value="TreeGrafter"/>
</dbReference>
<comment type="caution">
    <text evidence="19">The sequence shown here is derived from an EMBL/GenBank/DDBJ whole genome shotgun (WGS) entry which is preliminary data.</text>
</comment>
<evidence type="ECO:0000256" key="5">
    <source>
        <dbReference type="ARBA" id="ARBA00013212"/>
    </source>
</evidence>
<dbReference type="GO" id="GO:0046872">
    <property type="term" value="F:metal ion binding"/>
    <property type="evidence" value="ECO:0007669"/>
    <property type="project" value="UniProtKB-KW"/>
</dbReference>
<dbReference type="InterPro" id="IPR043130">
    <property type="entry name" value="CDP-OH_PTrfase_TM_dom"/>
</dbReference>
<evidence type="ECO:0000256" key="7">
    <source>
        <dbReference type="ARBA" id="ARBA00022679"/>
    </source>
</evidence>
<proteinExistence type="inferred from homology"/>
<accession>A0A9N8DPU5</accession>
<dbReference type="EC" id="2.7.8.11" evidence="5 16"/>
<evidence type="ECO:0000313" key="20">
    <source>
        <dbReference type="Proteomes" id="UP001153069"/>
    </source>
</evidence>
<evidence type="ECO:0000256" key="6">
    <source>
        <dbReference type="ARBA" id="ARBA00022516"/>
    </source>
</evidence>
<reference evidence="19" key="1">
    <citation type="submission" date="2020-06" db="EMBL/GenBank/DDBJ databases">
        <authorList>
            <consortium name="Plant Systems Biology data submission"/>
        </authorList>
    </citation>
    <scope>NUCLEOTIDE SEQUENCE</scope>
    <source>
        <strain evidence="19">D6</strain>
    </source>
</reference>
<feature type="transmembrane region" description="Helical" evidence="18">
    <location>
        <begin position="159"/>
        <end position="180"/>
    </location>
</feature>
<evidence type="ECO:0000256" key="1">
    <source>
        <dbReference type="ARBA" id="ARBA00001936"/>
    </source>
</evidence>
<keyword evidence="10" id="KW-0460">Magnesium</keyword>
<dbReference type="AlphaFoldDB" id="A0A9N8DPU5"/>
<feature type="transmembrane region" description="Helical" evidence="18">
    <location>
        <begin position="12"/>
        <end position="35"/>
    </location>
</feature>
<dbReference type="GO" id="GO:0016020">
    <property type="term" value="C:membrane"/>
    <property type="evidence" value="ECO:0007669"/>
    <property type="project" value="UniProtKB-SubCell"/>
</dbReference>
<comment type="cofactor">
    <cofactor evidence="1">
        <name>Mn(2+)</name>
        <dbReference type="ChEBI" id="CHEBI:29035"/>
    </cofactor>
</comment>
<keyword evidence="7 16" id="KW-0808">Transferase</keyword>
<dbReference type="GO" id="GO:0005794">
    <property type="term" value="C:Golgi apparatus"/>
    <property type="evidence" value="ECO:0007669"/>
    <property type="project" value="TreeGrafter"/>
</dbReference>
<evidence type="ECO:0000256" key="15">
    <source>
        <dbReference type="ARBA" id="ARBA00023264"/>
    </source>
</evidence>
<keyword evidence="11 18" id="KW-1133">Transmembrane helix</keyword>
<evidence type="ECO:0000256" key="2">
    <source>
        <dbReference type="ARBA" id="ARBA00001946"/>
    </source>
</evidence>
<dbReference type="EMBL" id="CAICTM010000199">
    <property type="protein sequence ID" value="CAB9504530.1"/>
    <property type="molecule type" value="Genomic_DNA"/>
</dbReference>
<evidence type="ECO:0000256" key="10">
    <source>
        <dbReference type="ARBA" id="ARBA00022842"/>
    </source>
</evidence>
<evidence type="ECO:0000256" key="17">
    <source>
        <dbReference type="RuleBase" id="RU003750"/>
    </source>
</evidence>
<protein>
    <recommendedName>
        <fullName evidence="5 16">CDP-diacylglycerol--inositol 3-phosphatidyltransferase</fullName>
        <ecNumber evidence="5 16">2.7.8.11</ecNumber>
    </recommendedName>
</protein>
<keyword evidence="8 18" id="KW-0812">Transmembrane</keyword>
<feature type="transmembrane region" description="Helical" evidence="18">
    <location>
        <begin position="108"/>
        <end position="125"/>
    </location>
</feature>
<sequence>MPNTTPTTAHDVIWFVPNLIGYTRVIMALAAFALMCIDGSTYWLLAVLLYIGSFVGDLFDGMAARKLDQCSVMGGLLDMVTDRCATLGFLHVLSGDYATVDQQLQFPYYRLLFLFLMILDISSHWCQMYSSSLVKDGAHHKSDEGNEGRHFLVRWFYKYYWFFGYLCVGAEFTYICLYVVRHAPPESIIYKAALGGLYSCIPGCAAKQMVNLMQLTSACHIVAQHDAKERNQRRGTKET</sequence>
<feature type="transmembrane region" description="Helical" evidence="18">
    <location>
        <begin position="41"/>
        <end position="59"/>
    </location>
</feature>
<dbReference type="InterPro" id="IPR000462">
    <property type="entry name" value="CDP-OH_P_trans"/>
</dbReference>
<evidence type="ECO:0000256" key="9">
    <source>
        <dbReference type="ARBA" id="ARBA00022723"/>
    </source>
</evidence>
<keyword evidence="13 16" id="KW-0472">Membrane</keyword>
<gene>
    <name evidence="19" type="ORF">SEMRO_200_G084650.1</name>
</gene>
<comment type="subcellular location">
    <subcellularLocation>
        <location evidence="3">Membrane</location>
        <topology evidence="3">Multi-pass membrane protein</topology>
    </subcellularLocation>
</comment>
<evidence type="ECO:0000256" key="16">
    <source>
        <dbReference type="PIRNR" id="PIRNR000848"/>
    </source>
</evidence>
<dbReference type="PANTHER" id="PTHR15362:SF4">
    <property type="entry name" value="CDP-DIACYLGLYCEROL--INOSITOL 3-PHOSPHATIDYLTRANSFERASE"/>
    <property type="match status" value="1"/>
</dbReference>
<keyword evidence="14 16" id="KW-0594">Phospholipid biosynthesis</keyword>
<keyword evidence="20" id="KW-1185">Reference proteome</keyword>
<evidence type="ECO:0000256" key="14">
    <source>
        <dbReference type="ARBA" id="ARBA00023209"/>
    </source>
</evidence>
<evidence type="ECO:0000256" key="13">
    <source>
        <dbReference type="ARBA" id="ARBA00023136"/>
    </source>
</evidence>
<dbReference type="InterPro" id="IPR014387">
    <property type="entry name" value="CDP_diag_ino_3_P_euk"/>
</dbReference>
<dbReference type="Gene3D" id="1.20.120.1760">
    <property type="match status" value="1"/>
</dbReference>
<dbReference type="PANTHER" id="PTHR15362">
    <property type="entry name" value="PHOSPHATIDYLINOSITOL SYNTHASE"/>
    <property type="match status" value="1"/>
</dbReference>
<evidence type="ECO:0000256" key="12">
    <source>
        <dbReference type="ARBA" id="ARBA00023098"/>
    </source>
</evidence>
<keyword evidence="6 16" id="KW-0444">Lipid biosynthesis</keyword>
<evidence type="ECO:0000256" key="8">
    <source>
        <dbReference type="ARBA" id="ARBA00022692"/>
    </source>
</evidence>
<dbReference type="InterPro" id="IPR048254">
    <property type="entry name" value="CDP_ALCOHOL_P_TRANSF_CS"/>
</dbReference>
<name>A0A9N8DPU5_9STRA</name>